<comment type="function">
    <text evidence="10">Catalyzes the addition of an amino acid to the nucleotide precursor UDP-N-acetylmuramoyl-L-alanyl-D-glutamate (UMAG) in the biosynthesis of bacterial cell-wall peptidoglycan.</text>
</comment>
<feature type="binding site" evidence="10">
    <location>
        <position position="36"/>
    </location>
    <ligand>
        <name>UDP-N-acetyl-alpha-D-muramoyl-L-alanyl-D-glutamate</name>
        <dbReference type="ChEBI" id="CHEBI:83900"/>
    </ligand>
</feature>
<evidence type="ECO:0000256" key="1">
    <source>
        <dbReference type="ARBA" id="ARBA00005898"/>
    </source>
</evidence>
<dbReference type="GO" id="GO:0016881">
    <property type="term" value="F:acid-amino acid ligase activity"/>
    <property type="evidence" value="ECO:0007669"/>
    <property type="project" value="UniProtKB-UniRule"/>
</dbReference>
<evidence type="ECO:0000256" key="2">
    <source>
        <dbReference type="ARBA" id="ARBA00022598"/>
    </source>
</evidence>
<name>A0A1N6NBJ9_9SPIO</name>
<feature type="domain" description="Mur ligase N-terminal catalytic" evidence="12">
    <location>
        <begin position="30"/>
        <end position="102"/>
    </location>
</feature>
<comment type="cofactor">
    <cofactor evidence="10">
        <name>Mg(2+)</name>
        <dbReference type="ChEBI" id="CHEBI:18420"/>
    </cofactor>
</comment>
<sequence>MRAMAEMHLSRLAKCLPTVASHGSGDPLIRRLVYDSRQAGPDSAFVALPGIHVDGHDFITPAIAAGARAIFCEVLPDVLEPEAVYIQVTDSRHALSTLAARLYNNPSREIPLIGVTGTDGKSTTTWLIDQILTQQDLESGFISTVLIKRDIRPEKNSFRQSTPEAPEIQSFLREMIDNGKEVAVVEATSHGLSERTSRLRDVQFHAAVLTNINHEHLEFHGSFEQYRSDKANLFRALDRSAKRIGDSDWPIFGVINANDPNAYYFRNATRQEVISYGVENPEADLIATDLESTAEETRCVVHWNREAREVTIPFPGRFNVDNVLAAVLTAAHLLDRNPLDLFDVLKRIKPLPGRMQIVSRETPFLPIVDYAHTPGAFETVLPMMKDFTRNRLIVVFGSAGERDREKRPMQGEIAARHAQVVILTDEDPRGEDSWSILEEIAQGCDRADPSIRSEGRLILEPDRRTAIRRALELAEPGDTLLFLGKGHEASIIYADRVAPWDEAAVVAQELEAALQKSCTP</sequence>
<dbReference type="GO" id="GO:0008360">
    <property type="term" value="P:regulation of cell shape"/>
    <property type="evidence" value="ECO:0007669"/>
    <property type="project" value="UniProtKB-KW"/>
</dbReference>
<dbReference type="EMBL" id="FTMS01000001">
    <property type="protein sequence ID" value="SIP89451.1"/>
    <property type="molecule type" value="Genomic_DNA"/>
</dbReference>
<feature type="binding site" evidence="10">
    <location>
        <position position="198"/>
    </location>
    <ligand>
        <name>UDP-N-acetyl-alpha-D-muramoyl-L-alanyl-D-glutamate</name>
        <dbReference type="ChEBI" id="CHEBI:83900"/>
    </ligand>
</feature>
<dbReference type="GO" id="GO:0005737">
    <property type="term" value="C:cytoplasm"/>
    <property type="evidence" value="ECO:0007669"/>
    <property type="project" value="UniProtKB-SubCell"/>
</dbReference>
<feature type="binding site" evidence="10">
    <location>
        <position position="188"/>
    </location>
    <ligand>
        <name>UDP-N-acetyl-alpha-D-muramoyl-L-alanyl-D-glutamate</name>
        <dbReference type="ChEBI" id="CHEBI:83900"/>
    </ligand>
</feature>
<gene>
    <name evidence="10" type="primary">murE</name>
    <name evidence="15" type="ORF">SAMN05920897_101172</name>
</gene>
<keyword evidence="10" id="KW-0963">Cytoplasm</keyword>
<dbReference type="PANTHER" id="PTHR23135:SF4">
    <property type="entry name" value="UDP-N-ACETYLMURAMOYL-L-ALANYL-D-GLUTAMATE--2,6-DIAMINOPIMELATE LIGASE MURE HOMOLOG, CHLOROPLASTIC"/>
    <property type="match status" value="1"/>
</dbReference>
<evidence type="ECO:0000313" key="16">
    <source>
        <dbReference type="Proteomes" id="UP000186400"/>
    </source>
</evidence>
<evidence type="ECO:0000256" key="6">
    <source>
        <dbReference type="ARBA" id="ARBA00022960"/>
    </source>
</evidence>
<keyword evidence="5 10" id="KW-0067">ATP-binding</keyword>
<feature type="domain" description="Mur ligase C-terminal" evidence="13">
    <location>
        <begin position="353"/>
        <end position="486"/>
    </location>
</feature>
<dbReference type="GO" id="GO:0005524">
    <property type="term" value="F:ATP binding"/>
    <property type="evidence" value="ECO:0007669"/>
    <property type="project" value="UniProtKB-UniRule"/>
</dbReference>
<evidence type="ECO:0000256" key="5">
    <source>
        <dbReference type="ARBA" id="ARBA00022840"/>
    </source>
</evidence>
<keyword evidence="10" id="KW-0460">Magnesium</keyword>
<dbReference type="HAMAP" id="MF_00208">
    <property type="entry name" value="MurE"/>
    <property type="match status" value="1"/>
</dbReference>
<feature type="binding site" evidence="10">
    <location>
        <begin position="117"/>
        <end position="123"/>
    </location>
    <ligand>
        <name>ATP</name>
        <dbReference type="ChEBI" id="CHEBI:30616"/>
    </ligand>
</feature>
<keyword evidence="9 10" id="KW-0961">Cell wall biogenesis/degradation</keyword>
<feature type="binding site" evidence="10">
    <location>
        <begin position="161"/>
        <end position="162"/>
    </location>
    <ligand>
        <name>UDP-N-acetyl-alpha-D-muramoyl-L-alanyl-D-glutamate</name>
        <dbReference type="ChEBI" id="CHEBI:83900"/>
    </ligand>
</feature>
<comment type="caution">
    <text evidence="10">Lacks conserved residue(s) required for the propagation of feature annotation.</text>
</comment>
<dbReference type="SUPFAM" id="SSF53623">
    <property type="entry name" value="MurD-like peptide ligases, catalytic domain"/>
    <property type="match status" value="1"/>
</dbReference>
<evidence type="ECO:0000259" key="12">
    <source>
        <dbReference type="Pfam" id="PF01225"/>
    </source>
</evidence>
<dbReference type="STRING" id="159291.SAMN05920897_101172"/>
<dbReference type="InterPro" id="IPR036615">
    <property type="entry name" value="Mur_ligase_C_dom_sf"/>
</dbReference>
<comment type="PTM">
    <text evidence="10">Carboxylation is probably crucial for Mg(2+) binding and, consequently, for the gamma-phosphate positioning of ATP.</text>
</comment>
<keyword evidence="6 10" id="KW-0133">Cell shape</keyword>
<dbReference type="NCBIfam" id="NF001126">
    <property type="entry name" value="PRK00139.1-4"/>
    <property type="match status" value="1"/>
</dbReference>
<keyword evidence="2 10" id="KW-0436">Ligase</keyword>
<comment type="subcellular location">
    <subcellularLocation>
        <location evidence="10 11">Cytoplasm</location>
    </subcellularLocation>
</comment>
<dbReference type="Pfam" id="PF02875">
    <property type="entry name" value="Mur_ligase_C"/>
    <property type="match status" value="1"/>
</dbReference>
<comment type="pathway">
    <text evidence="10 11">Cell wall biogenesis; peptidoglycan biosynthesis.</text>
</comment>
<evidence type="ECO:0000313" key="15">
    <source>
        <dbReference type="EMBL" id="SIP89451.1"/>
    </source>
</evidence>
<dbReference type="Gene3D" id="3.40.1390.10">
    <property type="entry name" value="MurE/MurF, N-terminal domain"/>
    <property type="match status" value="1"/>
</dbReference>
<evidence type="ECO:0000259" key="13">
    <source>
        <dbReference type="Pfam" id="PF02875"/>
    </source>
</evidence>
<evidence type="ECO:0000256" key="8">
    <source>
        <dbReference type="ARBA" id="ARBA00023306"/>
    </source>
</evidence>
<dbReference type="Gene3D" id="3.90.190.20">
    <property type="entry name" value="Mur ligase, C-terminal domain"/>
    <property type="match status" value="1"/>
</dbReference>
<feature type="modified residue" description="N6-carboxylysine" evidence="10">
    <location>
        <position position="230"/>
    </location>
</feature>
<evidence type="ECO:0000259" key="14">
    <source>
        <dbReference type="Pfam" id="PF08245"/>
    </source>
</evidence>
<dbReference type="PANTHER" id="PTHR23135">
    <property type="entry name" value="MUR LIGASE FAMILY MEMBER"/>
    <property type="match status" value="1"/>
</dbReference>
<dbReference type="GO" id="GO:0009252">
    <property type="term" value="P:peptidoglycan biosynthetic process"/>
    <property type="evidence" value="ECO:0007669"/>
    <property type="project" value="UniProtKB-UniRule"/>
</dbReference>
<dbReference type="GO" id="GO:0071555">
    <property type="term" value="P:cell wall organization"/>
    <property type="evidence" value="ECO:0007669"/>
    <property type="project" value="UniProtKB-KW"/>
</dbReference>
<keyword evidence="4 10" id="KW-0547">Nucleotide-binding</keyword>
<dbReference type="InterPro" id="IPR035911">
    <property type="entry name" value="MurE/MurF_N"/>
</dbReference>
<keyword evidence="7 10" id="KW-0573">Peptidoglycan synthesis</keyword>
<evidence type="ECO:0000256" key="10">
    <source>
        <dbReference type="HAMAP-Rule" id="MF_00208"/>
    </source>
</evidence>
<reference evidence="15 16" key="1">
    <citation type="submission" date="2017-01" db="EMBL/GenBank/DDBJ databases">
        <authorList>
            <person name="Mah S.A."/>
            <person name="Swanson W.J."/>
            <person name="Moy G.W."/>
            <person name="Vacquier V.D."/>
        </authorList>
    </citation>
    <scope>NUCLEOTIDE SEQUENCE [LARGE SCALE GENOMIC DNA]</scope>
    <source>
        <strain evidence="15 16">ASpG1</strain>
    </source>
</reference>
<dbReference type="SUPFAM" id="SSF63418">
    <property type="entry name" value="MurE/MurF N-terminal domain"/>
    <property type="match status" value="1"/>
</dbReference>
<protein>
    <recommendedName>
        <fullName evidence="10">UDP-N-acetylmuramyl-tripeptide synthetase</fullName>
        <ecNumber evidence="10">6.3.2.-</ecNumber>
    </recommendedName>
    <alternativeName>
        <fullName evidence="10">UDP-MurNAc-tripeptide synthetase</fullName>
    </alternativeName>
</protein>
<feature type="domain" description="Mur ligase central" evidence="14">
    <location>
        <begin position="115"/>
        <end position="329"/>
    </location>
</feature>
<dbReference type="GO" id="GO:0000287">
    <property type="term" value="F:magnesium ion binding"/>
    <property type="evidence" value="ECO:0007669"/>
    <property type="project" value="UniProtKB-UniRule"/>
</dbReference>
<dbReference type="UniPathway" id="UPA00219"/>
<dbReference type="InterPro" id="IPR004101">
    <property type="entry name" value="Mur_ligase_C"/>
</dbReference>
<dbReference type="InterPro" id="IPR005761">
    <property type="entry name" value="UDP-N-AcMur-Glu-dNH2Pim_ligase"/>
</dbReference>
<dbReference type="InterPro" id="IPR000713">
    <property type="entry name" value="Mur_ligase_N"/>
</dbReference>
<evidence type="ECO:0000256" key="4">
    <source>
        <dbReference type="ARBA" id="ARBA00022741"/>
    </source>
</evidence>
<dbReference type="InterPro" id="IPR013221">
    <property type="entry name" value="Mur_ligase_cen"/>
</dbReference>
<proteinExistence type="inferred from homology"/>
<dbReference type="SUPFAM" id="SSF53244">
    <property type="entry name" value="MurD-like peptide ligases, peptide-binding domain"/>
    <property type="match status" value="1"/>
</dbReference>
<dbReference type="Pfam" id="PF01225">
    <property type="entry name" value="Mur_ligase"/>
    <property type="match status" value="1"/>
</dbReference>
<dbReference type="EC" id="6.3.2.-" evidence="10"/>
<dbReference type="Pfam" id="PF08245">
    <property type="entry name" value="Mur_ligase_M"/>
    <property type="match status" value="1"/>
</dbReference>
<dbReference type="NCBIfam" id="TIGR01085">
    <property type="entry name" value="murE"/>
    <property type="match status" value="1"/>
</dbReference>
<dbReference type="Gene3D" id="3.40.1190.10">
    <property type="entry name" value="Mur-like, catalytic domain"/>
    <property type="match status" value="1"/>
</dbReference>
<keyword evidence="8 10" id="KW-0131">Cell cycle</keyword>
<evidence type="ECO:0000256" key="3">
    <source>
        <dbReference type="ARBA" id="ARBA00022618"/>
    </source>
</evidence>
<dbReference type="InterPro" id="IPR036565">
    <property type="entry name" value="Mur-like_cat_sf"/>
</dbReference>
<organism evidence="15 16">
    <name type="scientific">Alkalispirochaeta americana</name>
    <dbReference type="NCBI Taxonomy" id="159291"/>
    <lineage>
        <taxon>Bacteria</taxon>
        <taxon>Pseudomonadati</taxon>
        <taxon>Spirochaetota</taxon>
        <taxon>Spirochaetia</taxon>
        <taxon>Spirochaetales</taxon>
        <taxon>Spirochaetaceae</taxon>
        <taxon>Alkalispirochaeta</taxon>
    </lineage>
</organism>
<dbReference type="GO" id="GO:0051301">
    <property type="term" value="P:cell division"/>
    <property type="evidence" value="ECO:0007669"/>
    <property type="project" value="UniProtKB-KW"/>
</dbReference>
<keyword evidence="3 10" id="KW-0132">Cell division</keyword>
<accession>A0A1N6NBJ9</accession>
<comment type="similarity">
    <text evidence="1 10">Belongs to the MurCDEF family. MurE subfamily.</text>
</comment>
<evidence type="ECO:0000256" key="7">
    <source>
        <dbReference type="ARBA" id="ARBA00022984"/>
    </source>
</evidence>
<dbReference type="Proteomes" id="UP000186400">
    <property type="component" value="Unassembled WGS sequence"/>
</dbReference>
<evidence type="ECO:0000256" key="9">
    <source>
        <dbReference type="ARBA" id="ARBA00023316"/>
    </source>
</evidence>
<dbReference type="AlphaFoldDB" id="A0A1N6NBJ9"/>
<evidence type="ECO:0000256" key="11">
    <source>
        <dbReference type="RuleBase" id="RU004135"/>
    </source>
</evidence>
<keyword evidence="16" id="KW-1185">Reference proteome</keyword>